<evidence type="ECO:0000259" key="5">
    <source>
        <dbReference type="PROSITE" id="PS51781"/>
    </source>
</evidence>
<feature type="domain" description="SH3b" evidence="5">
    <location>
        <begin position="30"/>
        <end position="91"/>
    </location>
</feature>
<dbReference type="EMBL" id="FTPL01000002">
    <property type="protein sequence ID" value="SIT82816.1"/>
    <property type="molecule type" value="Genomic_DNA"/>
</dbReference>
<keyword evidence="1" id="KW-0378">Hydrolase</keyword>
<dbReference type="GO" id="GO:0071555">
    <property type="term" value="P:cell wall organization"/>
    <property type="evidence" value="ECO:0007669"/>
    <property type="project" value="UniProtKB-KW"/>
</dbReference>
<keyword evidence="7" id="KW-1185">Reference proteome</keyword>
<dbReference type="PIRSF" id="PIRSF037846">
    <property type="entry name" value="Autolysin_YrvJ_prd"/>
    <property type="match status" value="1"/>
</dbReference>
<feature type="signal peptide" evidence="4">
    <location>
        <begin position="1"/>
        <end position="19"/>
    </location>
</feature>
<dbReference type="STRING" id="550447.SAMN05428946_1551"/>
<dbReference type="OrthoDB" id="9806267at2"/>
<dbReference type="SMART" id="SM00646">
    <property type="entry name" value="Ami_3"/>
    <property type="match status" value="1"/>
</dbReference>
<dbReference type="PANTHER" id="PTHR30404">
    <property type="entry name" value="N-ACETYLMURAMOYL-L-ALANINE AMIDASE"/>
    <property type="match status" value="1"/>
</dbReference>
<organism evidence="6 7">
    <name type="scientific">Edaphobacillus lindanitolerans</name>
    <dbReference type="NCBI Taxonomy" id="550447"/>
    <lineage>
        <taxon>Bacteria</taxon>
        <taxon>Bacillati</taxon>
        <taxon>Bacillota</taxon>
        <taxon>Bacilli</taxon>
        <taxon>Bacillales</taxon>
        <taxon>Bacillaceae</taxon>
        <taxon>Edaphobacillus</taxon>
    </lineage>
</organism>
<dbReference type="PANTHER" id="PTHR30404:SF0">
    <property type="entry name" value="N-ACETYLMURAMOYL-L-ALANINE AMIDASE AMIC"/>
    <property type="match status" value="1"/>
</dbReference>
<dbReference type="InterPro" id="IPR017293">
    <property type="entry name" value="N-acetylmuramoyl-L-ala_amidase"/>
</dbReference>
<evidence type="ECO:0000256" key="2">
    <source>
        <dbReference type="ARBA" id="ARBA00023316"/>
    </source>
</evidence>
<feature type="domain" description="SH3b" evidence="5">
    <location>
        <begin position="254"/>
        <end position="317"/>
    </location>
</feature>
<name>A0A1U7PLY5_9BACI</name>
<accession>A0A1U7PLY5</accession>
<proteinExistence type="predicted"/>
<keyword evidence="4" id="KW-0732">Signal</keyword>
<dbReference type="SMART" id="SM00287">
    <property type="entry name" value="SH3b"/>
    <property type="match status" value="4"/>
</dbReference>
<dbReference type="AlphaFoldDB" id="A0A1U7PLY5"/>
<dbReference type="InterPro" id="IPR003646">
    <property type="entry name" value="SH3-like_bac-type"/>
</dbReference>
<dbReference type="Gene3D" id="2.30.30.40">
    <property type="entry name" value="SH3 Domains"/>
    <property type="match status" value="4"/>
</dbReference>
<feature type="chain" id="PRO_5039148082" evidence="4">
    <location>
        <begin position="20"/>
        <end position="518"/>
    </location>
</feature>
<dbReference type="SUPFAM" id="SSF53187">
    <property type="entry name" value="Zn-dependent exopeptidases"/>
    <property type="match status" value="1"/>
</dbReference>
<evidence type="ECO:0000313" key="7">
    <source>
        <dbReference type="Proteomes" id="UP000187550"/>
    </source>
</evidence>
<keyword evidence="2" id="KW-0961">Cell wall biogenesis/degradation</keyword>
<protein>
    <submittedName>
        <fullName evidence="6">N-acetylmuramoyl-L-alanine amidase</fullName>
    </submittedName>
</protein>
<dbReference type="Gene3D" id="3.40.630.40">
    <property type="entry name" value="Zn-dependent exopeptidases"/>
    <property type="match status" value="1"/>
</dbReference>
<dbReference type="Pfam" id="PF01520">
    <property type="entry name" value="Amidase_3"/>
    <property type="match status" value="1"/>
</dbReference>
<evidence type="ECO:0000256" key="1">
    <source>
        <dbReference type="ARBA" id="ARBA00022801"/>
    </source>
</evidence>
<dbReference type="RefSeq" id="WP_076757804.1">
    <property type="nucleotide sequence ID" value="NZ_FTPL01000002.1"/>
</dbReference>
<dbReference type="GO" id="GO:0008745">
    <property type="term" value="F:N-acetylmuramoyl-L-alanine amidase activity"/>
    <property type="evidence" value="ECO:0007669"/>
    <property type="project" value="InterPro"/>
</dbReference>
<sequence>MRKRSIAIIIILLAAAFVAGPGSDAPLAASGTAVVSGETLNIRSGPGLSHDITGSLRKGDRLTVTGSEGDWLRVESGAGNGWVASWLTTGRQGAAPAASVISQVDRLNVRAQPSTSAAVLSKMNKGDGAVSYGTSNGWTEIEWNGERGWVASRYITESAEQESGKPEPAAAKGGQFTVSVGALVVRKGPDQSTRKAGVIRKGESYPVIGQEHNWVLLSLGGGKEGWVYSFHGTLSDQAQTGTAKAGNPSGSGSGGSVTVLYDGTNVRSQPSTSGQVVARASAGQTLTVLGAENDWYRVSLADGTEAFVAGWVVSSGDGSSGKTDKTAKPAKRKPGTLKGLTIVVDAGHGGNDRGTTGIRGTDEKDLTLPTAELLAAKLSAAGADVIMSRDNDRYVGLRKRVAISNQTGADAFISLHYDATHDHSVDGFTTYYLNRNQLDLAEAVHSGLAGEMDFRNRGVQKGNFLVLRENRQPAILIELGFLSNLSEERRVADPAFREKATDGIYRGLIDYFDAQLKN</sequence>
<feature type="domain" description="SH3b" evidence="5">
    <location>
        <begin position="173"/>
        <end position="235"/>
    </location>
</feature>
<dbReference type="GO" id="GO:0009253">
    <property type="term" value="P:peptidoglycan catabolic process"/>
    <property type="evidence" value="ECO:0007669"/>
    <property type="project" value="InterPro"/>
</dbReference>
<dbReference type="CDD" id="cd02696">
    <property type="entry name" value="MurNAc-LAA"/>
    <property type="match status" value="1"/>
</dbReference>
<dbReference type="GO" id="GO:0030288">
    <property type="term" value="C:outer membrane-bounded periplasmic space"/>
    <property type="evidence" value="ECO:0007669"/>
    <property type="project" value="TreeGrafter"/>
</dbReference>
<gene>
    <name evidence="6" type="ORF">SAMN05428946_1551</name>
</gene>
<evidence type="ECO:0000256" key="4">
    <source>
        <dbReference type="SAM" id="SignalP"/>
    </source>
</evidence>
<dbReference type="InterPro" id="IPR050695">
    <property type="entry name" value="N-acetylmuramoyl_amidase_3"/>
</dbReference>
<dbReference type="PROSITE" id="PS51781">
    <property type="entry name" value="SH3B"/>
    <property type="match status" value="4"/>
</dbReference>
<evidence type="ECO:0000313" key="6">
    <source>
        <dbReference type="EMBL" id="SIT82816.1"/>
    </source>
</evidence>
<dbReference type="Pfam" id="PF08239">
    <property type="entry name" value="SH3_3"/>
    <property type="match status" value="4"/>
</dbReference>
<evidence type="ECO:0000256" key="3">
    <source>
        <dbReference type="SAM" id="MobiDB-lite"/>
    </source>
</evidence>
<reference evidence="7" key="1">
    <citation type="submission" date="2017-01" db="EMBL/GenBank/DDBJ databases">
        <authorList>
            <person name="Varghese N."/>
            <person name="Submissions S."/>
        </authorList>
    </citation>
    <scope>NUCLEOTIDE SEQUENCE [LARGE SCALE GENOMIC DNA]</scope>
    <source>
        <strain evidence="7">MNA4</strain>
    </source>
</reference>
<dbReference type="InterPro" id="IPR002508">
    <property type="entry name" value="MurNAc-LAA_cat"/>
</dbReference>
<feature type="domain" description="SH3b" evidence="5">
    <location>
        <begin position="95"/>
        <end position="159"/>
    </location>
</feature>
<dbReference type="Proteomes" id="UP000187550">
    <property type="component" value="Unassembled WGS sequence"/>
</dbReference>
<feature type="region of interest" description="Disordered" evidence="3">
    <location>
        <begin position="238"/>
        <end position="258"/>
    </location>
</feature>